<dbReference type="EMBL" id="ML119125">
    <property type="protein sequence ID" value="RPB13099.1"/>
    <property type="molecule type" value="Genomic_DNA"/>
</dbReference>
<dbReference type="PANTHER" id="PTHR37544">
    <property type="entry name" value="SPRAY-RELATED"/>
    <property type="match status" value="1"/>
</dbReference>
<proteinExistence type="predicted"/>
<evidence type="ECO:0000313" key="2">
    <source>
        <dbReference type="EMBL" id="RPB13099.1"/>
    </source>
</evidence>
<dbReference type="Proteomes" id="UP000277580">
    <property type="component" value="Unassembled WGS sequence"/>
</dbReference>
<feature type="transmembrane region" description="Helical" evidence="1">
    <location>
        <begin position="553"/>
        <end position="576"/>
    </location>
</feature>
<dbReference type="AlphaFoldDB" id="A0A3N4KUK8"/>
<dbReference type="InterPro" id="IPR021840">
    <property type="entry name" value="DUF3433"/>
</dbReference>
<keyword evidence="1" id="KW-0472">Membrane</keyword>
<keyword evidence="1" id="KW-1133">Transmembrane helix</keyword>
<feature type="transmembrane region" description="Helical" evidence="1">
    <location>
        <begin position="49"/>
        <end position="67"/>
    </location>
</feature>
<feature type="transmembrane region" description="Helical" evidence="1">
    <location>
        <begin position="1124"/>
        <end position="1143"/>
    </location>
</feature>
<reference evidence="2 3" key="1">
    <citation type="journal article" date="2018" name="Nat. Ecol. Evol.">
        <title>Pezizomycetes genomes reveal the molecular basis of ectomycorrhizal truffle lifestyle.</title>
        <authorList>
            <person name="Murat C."/>
            <person name="Payen T."/>
            <person name="Noel B."/>
            <person name="Kuo A."/>
            <person name="Morin E."/>
            <person name="Chen J."/>
            <person name="Kohler A."/>
            <person name="Krizsan K."/>
            <person name="Balestrini R."/>
            <person name="Da Silva C."/>
            <person name="Montanini B."/>
            <person name="Hainaut M."/>
            <person name="Levati E."/>
            <person name="Barry K.W."/>
            <person name="Belfiori B."/>
            <person name="Cichocki N."/>
            <person name="Clum A."/>
            <person name="Dockter R.B."/>
            <person name="Fauchery L."/>
            <person name="Guy J."/>
            <person name="Iotti M."/>
            <person name="Le Tacon F."/>
            <person name="Lindquist E.A."/>
            <person name="Lipzen A."/>
            <person name="Malagnac F."/>
            <person name="Mello A."/>
            <person name="Molinier V."/>
            <person name="Miyauchi S."/>
            <person name="Poulain J."/>
            <person name="Riccioni C."/>
            <person name="Rubini A."/>
            <person name="Sitrit Y."/>
            <person name="Splivallo R."/>
            <person name="Traeger S."/>
            <person name="Wang M."/>
            <person name="Zifcakova L."/>
            <person name="Wipf D."/>
            <person name="Zambonelli A."/>
            <person name="Paolocci F."/>
            <person name="Nowrousian M."/>
            <person name="Ottonello S."/>
            <person name="Baldrian P."/>
            <person name="Spatafora J.W."/>
            <person name="Henrissat B."/>
            <person name="Nagy L.G."/>
            <person name="Aury J.M."/>
            <person name="Wincker P."/>
            <person name="Grigoriev I.V."/>
            <person name="Bonfante P."/>
            <person name="Martin F.M."/>
        </authorList>
    </citation>
    <scope>NUCLEOTIDE SEQUENCE [LARGE SCALE GENOMIC DNA]</scope>
    <source>
        <strain evidence="2 3">CCBAS932</strain>
    </source>
</reference>
<organism evidence="2 3">
    <name type="scientific">Morchella conica CCBAS932</name>
    <dbReference type="NCBI Taxonomy" id="1392247"/>
    <lineage>
        <taxon>Eukaryota</taxon>
        <taxon>Fungi</taxon>
        <taxon>Dikarya</taxon>
        <taxon>Ascomycota</taxon>
        <taxon>Pezizomycotina</taxon>
        <taxon>Pezizomycetes</taxon>
        <taxon>Pezizales</taxon>
        <taxon>Morchellaceae</taxon>
        <taxon>Morchella</taxon>
    </lineage>
</organism>
<accession>A0A3N4KUK8</accession>
<dbReference type="PANTHER" id="PTHR37544:SF3">
    <property type="entry name" value="SPRAY"/>
    <property type="match status" value="1"/>
</dbReference>
<evidence type="ECO:0000313" key="3">
    <source>
        <dbReference type="Proteomes" id="UP000277580"/>
    </source>
</evidence>
<dbReference type="OrthoDB" id="3248909at2759"/>
<name>A0A3N4KUK8_9PEZI</name>
<feature type="transmembrane region" description="Helical" evidence="1">
    <location>
        <begin position="720"/>
        <end position="746"/>
    </location>
</feature>
<dbReference type="Pfam" id="PF11915">
    <property type="entry name" value="DUF3433"/>
    <property type="match status" value="2"/>
</dbReference>
<protein>
    <submittedName>
        <fullName evidence="2">Uncharacterized protein</fullName>
    </submittedName>
</protein>
<gene>
    <name evidence="2" type="ORF">P167DRAFT_535488</name>
</gene>
<sequence>MMKRSINPKSLYYRYFPIPSTPASAIGLETPPATFKYSTWRPAPIRTPFLIFFIGLCGLLIILLSLITRSCVPHGCYIFGPHSDTAIPSATSFVYNQLPTIVSLCLSLVWALPHHDILRLEPYFQLSKPGGVTARESMAIEYPYTFALLVPLDAWRRRHWAVVLSSSVLLITNLVVVPLISGIFEEKVLEESLQGTAVRYGITNNTDTTLSTKFTYSAFDAAWMSGSLPPFTTNEYALAPIGQTHGRGRWGKELWIVNTELYEATLECEAAGRVRIGYTGDRNVGVNITSADGKEVVRFCDLDSWFDGRLKDYEMSYCDEYTEFITPWTSIAYQLRLGRYMFAWARGGGLPKGLSTSNSTRYTLPQEINAVFCNTKYWRQDVVANITMPSGHIEGTTKKGERKEIPMFGSFERSLNGTVDAPSSARFREPVKADLVGFGYKPVQPPDVDNQLKQRFGSRPDGWDTYYVRSNGSSSSVYMKNKYSLSGFSLYSEKDNKTLDKMLDKETLIETYEGALKMLFSVAVSTELVLQNDTVNIPVTRRVATRGFGVNKAWAQGTLAGLAFTMVLVAMLTVVLRRRPCNLDGEPNSIAAALRLLYHSPELCRKMENSEFHSPRKIQEVLDGGDERYKLELVPGEGPRIRVFGGDGGSTKRLLSPPEETYYPSAYNQKPWALRMVPGVSFLTCFILVTLILIATFSYARTHDGIPMPGSINSFAYKFLFSYLPLAVGMAIEPVLVTLGASHAMIAPYRALTRGRAYASRSVTIDYDKSPPHFQLIRSLRSGNYILASLTLSILLSNVLAVALVGLYYASAASVVTPYSLKVIGDFNATGNEMYYLFDKNLGGSLRQTWTTNEYYVVLPPFARGANGMQEEYPTQAIGVSVSCSHVPADRISYSCVPSGLNMSYEEPQCSTMDLGDWNHVYIHDPCGASTDHSLRYAWNNPTGDSIVRTTNCSDYFFPIWVERPMDPEPKNRTVPWVNDFRSVVMNCSAVEEVKNVTVTVKDGQILKLNPVHDYNQDQIKELYTRGTVGLSNSFTTIIEAAINNTRTNNYIAWFSYLMLSISPDLASPTLSHLPNSTFAPAAFSKVYSRLFAINLRLYDSSLISTSGTKDMGMVDRVYVSTHWFIVSIIILAWAVVTMALLYGKERGVKGQMPSKLVGVWAHLYRSNAKEECADVQGANPSERGRELRKRGNRYGYGPFEGGKHVGVYRDEGLEVGGGIEMDRWRSWTSTLDER</sequence>
<dbReference type="InParanoid" id="A0A3N4KUK8"/>
<feature type="transmembrane region" description="Helical" evidence="1">
    <location>
        <begin position="680"/>
        <end position="700"/>
    </location>
</feature>
<feature type="transmembrane region" description="Helical" evidence="1">
    <location>
        <begin position="785"/>
        <end position="810"/>
    </location>
</feature>
<evidence type="ECO:0000256" key="1">
    <source>
        <dbReference type="SAM" id="Phobius"/>
    </source>
</evidence>
<keyword evidence="1" id="KW-0812">Transmembrane</keyword>
<feature type="transmembrane region" description="Helical" evidence="1">
    <location>
        <begin position="160"/>
        <end position="184"/>
    </location>
</feature>
<dbReference type="STRING" id="1392247.A0A3N4KUK8"/>
<keyword evidence="3" id="KW-1185">Reference proteome</keyword>